<name>A0ABT7C8M6_9MICO</name>
<sequence>MAQDSLSQVFAALADPTRRAILSRLSEGAATVGQVAEMFAISAPAISQHLKVLERVGLVERTTTAQWRTLTLRPEPLDAVAEWVDHHRRDWDQRLDRLEAHLDTINEEEYQ</sequence>
<accession>A0ABT7C8M6</accession>
<dbReference type="SMART" id="SM00418">
    <property type="entry name" value="HTH_ARSR"/>
    <property type="match status" value="1"/>
</dbReference>
<gene>
    <name evidence="2" type="ORF">C7K25_08700</name>
</gene>
<feature type="domain" description="HTH arsR-type" evidence="1">
    <location>
        <begin position="1"/>
        <end position="92"/>
    </location>
</feature>
<reference evidence="2" key="2">
    <citation type="journal article" date="2022" name="Sci. Rep.">
        <title>In silico prediction of the enzymes involved in the degradation of the herbicide molinate by Gulosibacter molinativorax ON4T.</title>
        <authorList>
            <person name="Lopes A.R."/>
            <person name="Bunin E."/>
            <person name="Viana A.T."/>
            <person name="Froufe H."/>
            <person name="Munoz-Merida A."/>
            <person name="Pinho D."/>
            <person name="Figueiredo J."/>
            <person name="Barroso C."/>
            <person name="Vaz-Moreira I."/>
            <person name="Bellanger X."/>
            <person name="Egas C."/>
            <person name="Nunes O.C."/>
        </authorList>
    </citation>
    <scope>NUCLEOTIDE SEQUENCE</scope>
    <source>
        <strain evidence="2">ON4</strain>
    </source>
</reference>
<dbReference type="SUPFAM" id="SSF46785">
    <property type="entry name" value="Winged helix' DNA-binding domain"/>
    <property type="match status" value="1"/>
</dbReference>
<dbReference type="Proteomes" id="UP001170379">
    <property type="component" value="Unassembled WGS sequence"/>
</dbReference>
<dbReference type="PRINTS" id="PR00778">
    <property type="entry name" value="HTHARSR"/>
</dbReference>
<dbReference type="InterPro" id="IPR001845">
    <property type="entry name" value="HTH_ArsR_DNA-bd_dom"/>
</dbReference>
<dbReference type="Gene3D" id="1.10.10.10">
    <property type="entry name" value="Winged helix-like DNA-binding domain superfamily/Winged helix DNA-binding domain"/>
    <property type="match status" value="1"/>
</dbReference>
<keyword evidence="3" id="KW-1185">Reference proteome</keyword>
<dbReference type="PANTHER" id="PTHR38600">
    <property type="entry name" value="TRANSCRIPTIONAL REGULATORY PROTEIN"/>
    <property type="match status" value="1"/>
</dbReference>
<evidence type="ECO:0000313" key="3">
    <source>
        <dbReference type="Proteomes" id="UP001170379"/>
    </source>
</evidence>
<evidence type="ECO:0000259" key="1">
    <source>
        <dbReference type="PROSITE" id="PS50987"/>
    </source>
</evidence>
<dbReference type="CDD" id="cd00090">
    <property type="entry name" value="HTH_ARSR"/>
    <property type="match status" value="1"/>
</dbReference>
<dbReference type="InterPro" id="IPR036388">
    <property type="entry name" value="WH-like_DNA-bd_sf"/>
</dbReference>
<dbReference type="PANTHER" id="PTHR38600:SF2">
    <property type="entry name" value="SLL0088 PROTEIN"/>
    <property type="match status" value="1"/>
</dbReference>
<dbReference type="InterPro" id="IPR011991">
    <property type="entry name" value="ArsR-like_HTH"/>
</dbReference>
<dbReference type="PROSITE" id="PS50987">
    <property type="entry name" value="HTH_ARSR_2"/>
    <property type="match status" value="1"/>
</dbReference>
<dbReference type="EMBL" id="PXVD01000012">
    <property type="protein sequence ID" value="MDJ1371445.1"/>
    <property type="molecule type" value="Genomic_DNA"/>
</dbReference>
<proteinExistence type="predicted"/>
<comment type="caution">
    <text evidence="2">The sequence shown here is derived from an EMBL/GenBank/DDBJ whole genome shotgun (WGS) entry which is preliminary data.</text>
</comment>
<dbReference type="NCBIfam" id="NF033788">
    <property type="entry name" value="HTH_metalloreg"/>
    <property type="match status" value="1"/>
</dbReference>
<dbReference type="RefSeq" id="WP_026936897.1">
    <property type="nucleotide sequence ID" value="NZ_CP028426.1"/>
</dbReference>
<organism evidence="2 3">
    <name type="scientific">Gulosibacter molinativorax</name>
    <dbReference type="NCBI Taxonomy" id="256821"/>
    <lineage>
        <taxon>Bacteria</taxon>
        <taxon>Bacillati</taxon>
        <taxon>Actinomycetota</taxon>
        <taxon>Actinomycetes</taxon>
        <taxon>Micrococcales</taxon>
        <taxon>Microbacteriaceae</taxon>
        <taxon>Gulosibacter</taxon>
    </lineage>
</organism>
<reference evidence="2" key="1">
    <citation type="submission" date="2018-03" db="EMBL/GenBank/DDBJ databases">
        <authorList>
            <person name="Nunes O.C."/>
            <person name="Lopes A.R."/>
            <person name="Froufe H."/>
            <person name="Munoz-Merida A."/>
            <person name="Barroso C."/>
            <person name="Egas C."/>
        </authorList>
    </citation>
    <scope>NUCLEOTIDE SEQUENCE</scope>
    <source>
        <strain evidence="2">ON4</strain>
    </source>
</reference>
<dbReference type="InterPro" id="IPR036390">
    <property type="entry name" value="WH_DNA-bd_sf"/>
</dbReference>
<evidence type="ECO:0000313" key="2">
    <source>
        <dbReference type="EMBL" id="MDJ1371445.1"/>
    </source>
</evidence>
<dbReference type="Pfam" id="PF12840">
    <property type="entry name" value="HTH_20"/>
    <property type="match status" value="1"/>
</dbReference>
<protein>
    <submittedName>
        <fullName evidence="2">ArsR family transcriptional regulator</fullName>
    </submittedName>
</protein>